<proteinExistence type="predicted"/>
<reference evidence="2" key="1">
    <citation type="submission" date="2015-07" db="EMBL/GenBank/DDBJ databases">
        <title>Fjat-10036 dsm4.</title>
        <authorList>
            <person name="Liu B."/>
            <person name="Wang J."/>
            <person name="Zhu Y."/>
            <person name="Liu G."/>
            <person name="Chen Q."/>
            <person name="Chen Z."/>
            <person name="Lan J."/>
            <person name="Che J."/>
            <person name="Ge C."/>
            <person name="Shi H."/>
            <person name="Pan Z."/>
            <person name="Liu X."/>
        </authorList>
    </citation>
    <scope>NUCLEOTIDE SEQUENCE [LARGE SCALE GENOMIC DNA]</scope>
    <source>
        <strain evidence="2">DSM 4</strain>
    </source>
</reference>
<gene>
    <name evidence="1" type="ORF">AF332_13735</name>
</gene>
<evidence type="ECO:0008006" key="3">
    <source>
        <dbReference type="Google" id="ProtNLM"/>
    </source>
</evidence>
<dbReference type="SUPFAM" id="SSF50104">
    <property type="entry name" value="Translation proteins SH3-like domain"/>
    <property type="match status" value="1"/>
</dbReference>
<dbReference type="InterPro" id="IPR008991">
    <property type="entry name" value="Translation_prot_SH3-like_sf"/>
</dbReference>
<dbReference type="RefSeq" id="WP_053435136.1">
    <property type="nucleotide sequence ID" value="NZ_LGUF01000007.1"/>
</dbReference>
<comment type="caution">
    <text evidence="1">The sequence shown here is derived from an EMBL/GenBank/DDBJ whole genome shotgun (WGS) entry which is preliminary data.</text>
</comment>
<dbReference type="GO" id="GO:0003735">
    <property type="term" value="F:structural constituent of ribosome"/>
    <property type="evidence" value="ECO:0007669"/>
    <property type="project" value="InterPro"/>
</dbReference>
<dbReference type="AlphaFoldDB" id="A0A0M0GDE6"/>
<dbReference type="PROSITE" id="PS01108">
    <property type="entry name" value="RIBOSOMAL_L24"/>
    <property type="match status" value="1"/>
</dbReference>
<dbReference type="STRING" id="1459.AF332_13735"/>
<dbReference type="InterPro" id="IPR014722">
    <property type="entry name" value="Rib_uL2_dom2"/>
</dbReference>
<dbReference type="GO" id="GO:0006412">
    <property type="term" value="P:translation"/>
    <property type="evidence" value="ECO:0007669"/>
    <property type="project" value="InterPro"/>
</dbReference>
<sequence>MDEETEKVSKGKKADVGDTISIISGSEKGKKGRVIVVRDNSVIVELGINPKKDEPIKTVISHKRYKVVK</sequence>
<dbReference type="EMBL" id="LGUF01000007">
    <property type="protein sequence ID" value="KON87783.1"/>
    <property type="molecule type" value="Genomic_DNA"/>
</dbReference>
<dbReference type="PATRIC" id="fig|1459.3.peg.2968"/>
<dbReference type="GO" id="GO:0005840">
    <property type="term" value="C:ribosome"/>
    <property type="evidence" value="ECO:0007669"/>
    <property type="project" value="InterPro"/>
</dbReference>
<name>A0A0M0GDE6_SPOGL</name>
<protein>
    <recommendedName>
        <fullName evidence="3">DUF2187 domain-containing protein</fullName>
    </recommendedName>
</protein>
<dbReference type="Gene3D" id="2.30.30.30">
    <property type="match status" value="1"/>
</dbReference>
<keyword evidence="2" id="KW-1185">Reference proteome</keyword>
<dbReference type="Proteomes" id="UP000037109">
    <property type="component" value="Unassembled WGS sequence"/>
</dbReference>
<dbReference type="Pfam" id="PF09953">
    <property type="entry name" value="DUF2187"/>
    <property type="match status" value="1"/>
</dbReference>
<dbReference type="OrthoDB" id="2454260at2"/>
<evidence type="ECO:0000313" key="2">
    <source>
        <dbReference type="Proteomes" id="UP000037109"/>
    </source>
</evidence>
<evidence type="ECO:0000313" key="1">
    <source>
        <dbReference type="EMBL" id="KON87783.1"/>
    </source>
</evidence>
<organism evidence="1 2">
    <name type="scientific">Sporosarcina globispora</name>
    <name type="common">Bacillus globisporus</name>
    <dbReference type="NCBI Taxonomy" id="1459"/>
    <lineage>
        <taxon>Bacteria</taxon>
        <taxon>Bacillati</taxon>
        <taxon>Bacillota</taxon>
        <taxon>Bacilli</taxon>
        <taxon>Bacillales</taxon>
        <taxon>Caryophanaceae</taxon>
        <taxon>Sporosarcina</taxon>
    </lineage>
</organism>
<accession>A0A0M0GDE6</accession>
<dbReference type="InterPro" id="IPR005825">
    <property type="entry name" value="Ribosomal_uL24_CS"/>
</dbReference>
<dbReference type="InterPro" id="IPR018690">
    <property type="entry name" value="DUF2187"/>
</dbReference>